<accession>A0ABT1RZC1</accession>
<keyword evidence="3" id="KW-1185">Reference proteome</keyword>
<evidence type="ECO:0000313" key="2">
    <source>
        <dbReference type="EMBL" id="MCQ4840033.1"/>
    </source>
</evidence>
<gene>
    <name evidence="2" type="ORF">NE695_08905</name>
</gene>
<organism evidence="2 3">
    <name type="scientific">Neglectibacter timonensis</name>
    <dbReference type="NCBI Taxonomy" id="1776382"/>
    <lineage>
        <taxon>Bacteria</taxon>
        <taxon>Bacillati</taxon>
        <taxon>Bacillota</taxon>
        <taxon>Clostridia</taxon>
        <taxon>Eubacteriales</taxon>
        <taxon>Oscillospiraceae</taxon>
        <taxon>Neglectibacter</taxon>
    </lineage>
</organism>
<dbReference type="Proteomes" id="UP001524473">
    <property type="component" value="Unassembled WGS sequence"/>
</dbReference>
<keyword evidence="1" id="KW-0812">Transmembrane</keyword>
<feature type="transmembrane region" description="Helical" evidence="1">
    <location>
        <begin position="29"/>
        <end position="52"/>
    </location>
</feature>
<dbReference type="GeneID" id="90533706"/>
<sequence>MGWLIIGSVFFLFCLIGIAALFMPGAGDILVIGIVLLSLLLFCSIYLIVLGAKQVYKKKKRKALQKKLGAIDSATFTHIAGLPFADGAECNVLLDNEEYIFERTGTLVHLPFAKVQDVACKTKKEIQNNYVSSIGGAIGGAYLFGPIGAMIGGRTKKITNVKTEKFFMVAYEKDGETAYVAFDCQKAGWKGEKFTKAFHNQKSSTPQQVTL</sequence>
<proteinExistence type="predicted"/>
<dbReference type="RefSeq" id="WP_066867022.1">
    <property type="nucleotide sequence ID" value="NZ_CABKVV010000014.1"/>
</dbReference>
<name>A0ABT1RZC1_9FIRM</name>
<dbReference type="EMBL" id="JANFZH010000018">
    <property type="protein sequence ID" value="MCQ4840033.1"/>
    <property type="molecule type" value="Genomic_DNA"/>
</dbReference>
<evidence type="ECO:0000256" key="1">
    <source>
        <dbReference type="SAM" id="Phobius"/>
    </source>
</evidence>
<protein>
    <submittedName>
        <fullName evidence="2">Uncharacterized protein</fullName>
    </submittedName>
</protein>
<keyword evidence="1" id="KW-1133">Transmembrane helix</keyword>
<keyword evidence="1" id="KW-0472">Membrane</keyword>
<evidence type="ECO:0000313" key="3">
    <source>
        <dbReference type="Proteomes" id="UP001524473"/>
    </source>
</evidence>
<reference evidence="2 3" key="1">
    <citation type="submission" date="2022-06" db="EMBL/GenBank/DDBJ databases">
        <title>Isolation of gut microbiota from human fecal samples.</title>
        <authorList>
            <person name="Pamer E.G."/>
            <person name="Barat B."/>
            <person name="Waligurski E."/>
            <person name="Medina S."/>
            <person name="Paddock L."/>
            <person name="Mostad J."/>
        </authorList>
    </citation>
    <scope>NUCLEOTIDE SEQUENCE [LARGE SCALE GENOMIC DNA]</scope>
    <source>
        <strain evidence="2 3">DFI.9.73</strain>
    </source>
</reference>
<comment type="caution">
    <text evidence="2">The sequence shown here is derived from an EMBL/GenBank/DDBJ whole genome shotgun (WGS) entry which is preliminary data.</text>
</comment>